<dbReference type="RefSeq" id="WP_187996141.1">
    <property type="nucleotide sequence ID" value="NZ_JACEXG010000001.1"/>
</dbReference>
<gene>
    <name evidence="1" type="ORF">JVW63_03115</name>
</gene>
<protein>
    <submittedName>
        <fullName evidence="1">Uncharacterized protein</fullName>
    </submittedName>
</protein>
<comment type="caution">
    <text evidence="1">The sequence shown here is derived from an EMBL/GenBank/DDBJ whole genome shotgun (WGS) entry which is preliminary data.</text>
</comment>
<sequence length="100" mass="10038">MTILRFFRRLRGAAGADRGACTGDWGPGRSMGSPRGSLCAGEAARVRGVNDGGATVGASARCAGRGFGASSGRGVDIRWVLPGTTVAPSALGLVPGFFGR</sequence>
<keyword evidence="2" id="KW-1185">Reference proteome</keyword>
<name>A0ABS2TDG3_9ACTO</name>
<evidence type="ECO:0000313" key="1">
    <source>
        <dbReference type="EMBL" id="MBM9432694.1"/>
    </source>
</evidence>
<evidence type="ECO:0000313" key="2">
    <source>
        <dbReference type="Proteomes" id="UP000705983"/>
    </source>
</evidence>
<organism evidence="1 2">
    <name type="scientific">Flaviflexus equikiangi</name>
    <dbReference type="NCBI Taxonomy" id="2758573"/>
    <lineage>
        <taxon>Bacteria</taxon>
        <taxon>Bacillati</taxon>
        <taxon>Actinomycetota</taxon>
        <taxon>Actinomycetes</taxon>
        <taxon>Actinomycetales</taxon>
        <taxon>Actinomycetaceae</taxon>
        <taxon>Flaviflexus</taxon>
    </lineage>
</organism>
<proteinExistence type="predicted"/>
<dbReference type="EMBL" id="JAFFJS010000001">
    <property type="protein sequence ID" value="MBM9432694.1"/>
    <property type="molecule type" value="Genomic_DNA"/>
</dbReference>
<dbReference type="Proteomes" id="UP000705983">
    <property type="component" value="Unassembled WGS sequence"/>
</dbReference>
<accession>A0ABS2TDG3</accession>
<reference evidence="2" key="1">
    <citation type="submission" date="2021-02" db="EMBL/GenBank/DDBJ databases">
        <title>Leucobacter sp. CX169.</title>
        <authorList>
            <person name="Cheng Y."/>
        </authorList>
    </citation>
    <scope>NUCLEOTIDE SEQUENCE [LARGE SCALE GENOMIC DNA]</scope>
    <source>
        <strain evidence="2">JY899</strain>
    </source>
</reference>